<evidence type="ECO:0000259" key="3">
    <source>
        <dbReference type="PROSITE" id="PS50002"/>
    </source>
</evidence>
<dbReference type="Gene3D" id="2.30.30.40">
    <property type="entry name" value="SH3 Domains"/>
    <property type="match status" value="1"/>
</dbReference>
<evidence type="ECO:0000313" key="5">
    <source>
        <dbReference type="Proteomes" id="UP000799421"/>
    </source>
</evidence>
<feature type="non-terminal residue" evidence="4">
    <location>
        <position position="55"/>
    </location>
</feature>
<organism evidence="4 5">
    <name type="scientific">Piedraia hortae CBS 480.64</name>
    <dbReference type="NCBI Taxonomy" id="1314780"/>
    <lineage>
        <taxon>Eukaryota</taxon>
        <taxon>Fungi</taxon>
        <taxon>Dikarya</taxon>
        <taxon>Ascomycota</taxon>
        <taxon>Pezizomycotina</taxon>
        <taxon>Dothideomycetes</taxon>
        <taxon>Dothideomycetidae</taxon>
        <taxon>Capnodiales</taxon>
        <taxon>Piedraiaceae</taxon>
        <taxon>Piedraia</taxon>
    </lineage>
</organism>
<evidence type="ECO:0000313" key="4">
    <source>
        <dbReference type="EMBL" id="KAF2859013.1"/>
    </source>
</evidence>
<keyword evidence="1 2" id="KW-0728">SH3 domain</keyword>
<dbReference type="SUPFAM" id="SSF50044">
    <property type="entry name" value="SH3-domain"/>
    <property type="match status" value="1"/>
</dbReference>
<reference evidence="4" key="1">
    <citation type="journal article" date="2020" name="Stud. Mycol.">
        <title>101 Dothideomycetes genomes: a test case for predicting lifestyles and emergence of pathogens.</title>
        <authorList>
            <person name="Haridas S."/>
            <person name="Albert R."/>
            <person name="Binder M."/>
            <person name="Bloem J."/>
            <person name="Labutti K."/>
            <person name="Salamov A."/>
            <person name="Andreopoulos B."/>
            <person name="Baker S."/>
            <person name="Barry K."/>
            <person name="Bills G."/>
            <person name="Bluhm B."/>
            <person name="Cannon C."/>
            <person name="Castanera R."/>
            <person name="Culley D."/>
            <person name="Daum C."/>
            <person name="Ezra D."/>
            <person name="Gonzalez J."/>
            <person name="Henrissat B."/>
            <person name="Kuo A."/>
            <person name="Liang C."/>
            <person name="Lipzen A."/>
            <person name="Lutzoni F."/>
            <person name="Magnuson J."/>
            <person name="Mondo S."/>
            <person name="Nolan M."/>
            <person name="Ohm R."/>
            <person name="Pangilinan J."/>
            <person name="Park H.-J."/>
            <person name="Ramirez L."/>
            <person name="Alfaro M."/>
            <person name="Sun H."/>
            <person name="Tritt A."/>
            <person name="Yoshinaga Y."/>
            <person name="Zwiers L.-H."/>
            <person name="Turgeon B."/>
            <person name="Goodwin S."/>
            <person name="Spatafora J."/>
            <person name="Crous P."/>
            <person name="Grigoriev I."/>
        </authorList>
    </citation>
    <scope>NUCLEOTIDE SEQUENCE</scope>
    <source>
        <strain evidence="4">CBS 480.64</strain>
    </source>
</reference>
<gene>
    <name evidence="4" type="ORF">K470DRAFT_203213</name>
</gene>
<keyword evidence="5" id="KW-1185">Reference proteome</keyword>
<feature type="non-terminal residue" evidence="4">
    <location>
        <position position="1"/>
    </location>
</feature>
<name>A0A6A7BV50_9PEZI</name>
<dbReference type="SMART" id="SM00326">
    <property type="entry name" value="SH3"/>
    <property type="match status" value="1"/>
</dbReference>
<dbReference type="PROSITE" id="PS50002">
    <property type="entry name" value="SH3"/>
    <property type="match status" value="1"/>
</dbReference>
<dbReference type="InterPro" id="IPR036028">
    <property type="entry name" value="SH3-like_dom_sf"/>
</dbReference>
<dbReference type="EMBL" id="MU005999">
    <property type="protein sequence ID" value="KAF2859013.1"/>
    <property type="molecule type" value="Genomic_DNA"/>
</dbReference>
<dbReference type="OrthoDB" id="19092at2759"/>
<sequence length="55" mass="6182">SLALYAFEPENPNELRLTEGQIILVSYRHGQGWLVAEDPKTGEQGLVPEAYVRLL</sequence>
<dbReference type="AlphaFoldDB" id="A0A6A7BV50"/>
<evidence type="ECO:0000256" key="2">
    <source>
        <dbReference type="PROSITE-ProRule" id="PRU00192"/>
    </source>
</evidence>
<feature type="domain" description="SH3" evidence="3">
    <location>
        <begin position="1"/>
        <end position="55"/>
    </location>
</feature>
<proteinExistence type="predicted"/>
<dbReference type="Pfam" id="PF14604">
    <property type="entry name" value="SH3_9"/>
    <property type="match status" value="1"/>
</dbReference>
<accession>A0A6A7BV50</accession>
<evidence type="ECO:0000256" key="1">
    <source>
        <dbReference type="ARBA" id="ARBA00022443"/>
    </source>
</evidence>
<protein>
    <recommendedName>
        <fullName evidence="3">SH3 domain-containing protein</fullName>
    </recommendedName>
</protein>
<dbReference type="InterPro" id="IPR001452">
    <property type="entry name" value="SH3_domain"/>
</dbReference>
<dbReference type="Proteomes" id="UP000799421">
    <property type="component" value="Unassembled WGS sequence"/>
</dbReference>